<dbReference type="AlphaFoldDB" id="A0A0N5DA12"/>
<proteinExistence type="predicted"/>
<accession>A0A0N5DA12</accession>
<evidence type="ECO:0000313" key="3">
    <source>
        <dbReference type="WBParaSite" id="TCLT_0000999201-mRNA-1"/>
    </source>
</evidence>
<gene>
    <name evidence="1" type="ORF">TCLT_LOCUS9981</name>
</gene>
<evidence type="ECO:0000313" key="2">
    <source>
        <dbReference type="Proteomes" id="UP000276776"/>
    </source>
</evidence>
<reference evidence="1 2" key="2">
    <citation type="submission" date="2018-11" db="EMBL/GenBank/DDBJ databases">
        <authorList>
            <consortium name="Pathogen Informatics"/>
        </authorList>
    </citation>
    <scope>NUCLEOTIDE SEQUENCE [LARGE SCALE GENOMIC DNA]</scope>
</reference>
<name>A0A0N5DA12_THECL</name>
<keyword evidence="2" id="KW-1185">Reference proteome</keyword>
<organism evidence="3">
    <name type="scientific">Thelazia callipaeda</name>
    <name type="common">Oriental eyeworm</name>
    <name type="synonym">Parasitic nematode</name>
    <dbReference type="NCBI Taxonomy" id="103827"/>
    <lineage>
        <taxon>Eukaryota</taxon>
        <taxon>Metazoa</taxon>
        <taxon>Ecdysozoa</taxon>
        <taxon>Nematoda</taxon>
        <taxon>Chromadorea</taxon>
        <taxon>Rhabditida</taxon>
        <taxon>Spirurina</taxon>
        <taxon>Spiruromorpha</taxon>
        <taxon>Thelazioidea</taxon>
        <taxon>Thelaziidae</taxon>
        <taxon>Thelazia</taxon>
    </lineage>
</organism>
<evidence type="ECO:0000313" key="1">
    <source>
        <dbReference type="EMBL" id="VDN07650.1"/>
    </source>
</evidence>
<reference evidence="3" key="1">
    <citation type="submission" date="2017-02" db="UniProtKB">
        <authorList>
            <consortium name="WormBaseParasite"/>
        </authorList>
    </citation>
    <scope>IDENTIFICATION</scope>
</reference>
<sequence length="97" mass="10943">MRTCGASQYVCCSLIVYKATEHPIDEDGSIIINCILRIEECFIMDGQDEKFNNASYFGSLGPSLLVRGFGRPAFEAEMEWVLNTVANEDWIEQSKNL</sequence>
<protein>
    <submittedName>
        <fullName evidence="3">START domain-containing protein</fullName>
    </submittedName>
</protein>
<dbReference type="Proteomes" id="UP000276776">
    <property type="component" value="Unassembled WGS sequence"/>
</dbReference>
<dbReference type="EMBL" id="UYYF01004934">
    <property type="protein sequence ID" value="VDN07650.1"/>
    <property type="molecule type" value="Genomic_DNA"/>
</dbReference>
<dbReference type="WBParaSite" id="TCLT_0000999201-mRNA-1">
    <property type="protein sequence ID" value="TCLT_0000999201-mRNA-1"/>
    <property type="gene ID" value="TCLT_0000999201"/>
</dbReference>